<comment type="caution">
    <text evidence="5">The sequence shown here is derived from an EMBL/GenBank/DDBJ whole genome shotgun (WGS) entry which is preliminary data.</text>
</comment>
<dbReference type="Gene3D" id="1.20.1270.10">
    <property type="match status" value="1"/>
</dbReference>
<evidence type="ECO:0000256" key="1">
    <source>
        <dbReference type="ARBA" id="ARBA00007381"/>
    </source>
</evidence>
<dbReference type="FunFam" id="3.30.30.30:FF:000001">
    <property type="entry name" value="heat shock 70 kDa protein-like"/>
    <property type="match status" value="1"/>
</dbReference>
<dbReference type="SUPFAM" id="SSF100920">
    <property type="entry name" value="Heat shock protein 70kD (HSP70), peptide-binding domain"/>
    <property type="match status" value="1"/>
</dbReference>
<dbReference type="InterPro" id="IPR013126">
    <property type="entry name" value="Hsp_70_fam"/>
</dbReference>
<evidence type="ECO:0000313" key="5">
    <source>
        <dbReference type="EMBL" id="GLJ59666.1"/>
    </source>
</evidence>
<protein>
    <recommendedName>
        <fullName evidence="7">Heat shock protein 70</fullName>
    </recommendedName>
</protein>
<dbReference type="FunFam" id="2.60.34.10:FF:000012">
    <property type="entry name" value="Heat shock 70 kDa protein"/>
    <property type="match status" value="1"/>
</dbReference>
<dbReference type="PROSITE" id="PS01036">
    <property type="entry name" value="HSP70_3"/>
    <property type="match status" value="1"/>
</dbReference>
<dbReference type="PANTHER" id="PTHR19375">
    <property type="entry name" value="HEAT SHOCK PROTEIN 70KDA"/>
    <property type="match status" value="1"/>
</dbReference>
<evidence type="ECO:0000256" key="3">
    <source>
        <dbReference type="ARBA" id="ARBA00022840"/>
    </source>
</evidence>
<evidence type="ECO:0000313" key="6">
    <source>
        <dbReference type="Proteomes" id="UP001234787"/>
    </source>
</evidence>
<dbReference type="GO" id="GO:0140662">
    <property type="term" value="F:ATP-dependent protein folding chaperone"/>
    <property type="evidence" value="ECO:0007669"/>
    <property type="project" value="InterPro"/>
</dbReference>
<dbReference type="Gene3D" id="3.90.640.10">
    <property type="entry name" value="Actin, Chain A, domain 4"/>
    <property type="match status" value="1"/>
</dbReference>
<proteinExistence type="inferred from homology"/>
<dbReference type="PRINTS" id="PR00301">
    <property type="entry name" value="HEATSHOCK70"/>
</dbReference>
<dbReference type="InterPro" id="IPR029048">
    <property type="entry name" value="HSP70_C_sf"/>
</dbReference>
<sequence>MVAFTPEERFVGDAAKFQISSNPLNTAFDMKRLIGRRYTDSSVQADMKLWPFRVVSQKNDKPMIEVNYKVQKKLFAPEEISSMVLMKVKTTAEQYLESEVKNAVITVPAYFSDSQRKMTKDAGRIAGLNVMRIINEPTAAAMTYGFGRAEEEKKHILVFDLGGGTFDVSIVVVQKRKFEVKAVGGEAHLGGEDFDNRMLDYCVQHFNKLYSPNLCVNAKALRRLRSECERAKRNLSSVVETVIDIDGLYEGYDFFLKIRRAKFEELNFDLFEKCMEVVKRCVAGCKLRSKSQIEDIVLVGGSSRIPKVQEMVRDFFVGKELCRAVNPDEAVAYGAALQAAVLNKEDVHIVMVDVTPLSLGISVSNGVMLVVVPRNTALPTRKETSVTTAYDDQTSVAFLVHEGERPLVADNDLLGKFVLRGIPAAPARVPSIKVCFEVDADGILNVSVHDRGSGARNAITISNEGGRLSIQEIDKMIADAEKFCKEDEEAREKHVAKNALECYVSNMKKRAMKAKSEDSMDADVAEDLISTITAVEEWLKDNDTVTVVELQDKLKELELKCLCLSSPKRFKFI</sequence>
<reference evidence="5" key="1">
    <citation type="submission" date="2022-12" db="EMBL/GenBank/DDBJ databases">
        <title>Chromosome-Level Genome Assembly of Japanese Cedar (Cryptomeriajaponica D. Don).</title>
        <authorList>
            <person name="Fujino T."/>
            <person name="Yamaguchi K."/>
            <person name="Yokoyama T."/>
            <person name="Hamanaka T."/>
            <person name="Harazono Y."/>
            <person name="Kamada H."/>
            <person name="Kobayashi W."/>
            <person name="Ujino-Ihara T."/>
            <person name="Uchiyama K."/>
            <person name="Matsumoto A."/>
            <person name="Izuno A."/>
            <person name="Tsumura Y."/>
            <person name="Toyoda A."/>
            <person name="Shigenobu S."/>
            <person name="Moriguchi Y."/>
            <person name="Ueno S."/>
            <person name="Kasahara M."/>
        </authorList>
    </citation>
    <scope>NUCLEOTIDE SEQUENCE</scope>
</reference>
<comment type="similarity">
    <text evidence="1 4">Belongs to the heat shock protein 70 family.</text>
</comment>
<dbReference type="InterPro" id="IPR043129">
    <property type="entry name" value="ATPase_NBD"/>
</dbReference>
<dbReference type="Pfam" id="PF00012">
    <property type="entry name" value="HSP70"/>
    <property type="match status" value="1"/>
</dbReference>
<dbReference type="EMBL" id="BSEH01001206">
    <property type="protein sequence ID" value="GLJ59666.1"/>
    <property type="molecule type" value="Genomic_DNA"/>
</dbReference>
<dbReference type="FunFam" id="3.90.640.10:FF:000002">
    <property type="entry name" value="Heat shock 70 kDa"/>
    <property type="match status" value="1"/>
</dbReference>
<dbReference type="Proteomes" id="UP001234787">
    <property type="component" value="Unassembled WGS sequence"/>
</dbReference>
<accession>A0AAD3RRV5</accession>
<dbReference type="GO" id="GO:0005524">
    <property type="term" value="F:ATP binding"/>
    <property type="evidence" value="ECO:0007669"/>
    <property type="project" value="UniProtKB-KW"/>
</dbReference>
<gene>
    <name evidence="5" type="ORF">SUGI_1518410</name>
</gene>
<keyword evidence="2 4" id="KW-0547">Nucleotide-binding</keyword>
<dbReference type="SUPFAM" id="SSF100934">
    <property type="entry name" value="Heat shock protein 70kD (HSP70), C-terminal subdomain"/>
    <property type="match status" value="1"/>
</dbReference>
<evidence type="ECO:0008006" key="7">
    <source>
        <dbReference type="Google" id="ProtNLM"/>
    </source>
</evidence>
<dbReference type="InterPro" id="IPR029047">
    <property type="entry name" value="HSP70_peptide-bd_sf"/>
</dbReference>
<dbReference type="AlphaFoldDB" id="A0AAD3RRV5"/>
<name>A0AAD3RRV5_CRYJA</name>
<evidence type="ECO:0000256" key="2">
    <source>
        <dbReference type="ARBA" id="ARBA00022741"/>
    </source>
</evidence>
<dbReference type="SUPFAM" id="SSF53067">
    <property type="entry name" value="Actin-like ATPase domain"/>
    <property type="match status" value="2"/>
</dbReference>
<keyword evidence="6" id="KW-1185">Reference proteome</keyword>
<dbReference type="Gene3D" id="2.60.34.10">
    <property type="entry name" value="Substrate Binding Domain Of DNAk, Chain A, domain 1"/>
    <property type="match status" value="1"/>
</dbReference>
<dbReference type="Gene3D" id="3.30.420.40">
    <property type="match status" value="2"/>
</dbReference>
<dbReference type="PROSITE" id="PS00329">
    <property type="entry name" value="HSP70_2"/>
    <property type="match status" value="1"/>
</dbReference>
<dbReference type="Gene3D" id="3.30.30.30">
    <property type="match status" value="1"/>
</dbReference>
<evidence type="ECO:0000256" key="4">
    <source>
        <dbReference type="RuleBase" id="RU003322"/>
    </source>
</evidence>
<organism evidence="5 6">
    <name type="scientific">Cryptomeria japonica</name>
    <name type="common">Japanese cedar</name>
    <name type="synonym">Cupressus japonica</name>
    <dbReference type="NCBI Taxonomy" id="3369"/>
    <lineage>
        <taxon>Eukaryota</taxon>
        <taxon>Viridiplantae</taxon>
        <taxon>Streptophyta</taxon>
        <taxon>Embryophyta</taxon>
        <taxon>Tracheophyta</taxon>
        <taxon>Spermatophyta</taxon>
        <taxon>Pinopsida</taxon>
        <taxon>Pinidae</taxon>
        <taxon>Conifers II</taxon>
        <taxon>Cupressales</taxon>
        <taxon>Cupressaceae</taxon>
        <taxon>Cryptomeria</taxon>
    </lineage>
</organism>
<keyword evidence="3 4" id="KW-0067">ATP-binding</keyword>
<dbReference type="InterPro" id="IPR018181">
    <property type="entry name" value="Heat_shock_70_CS"/>
</dbReference>